<keyword evidence="2" id="KW-1185">Reference proteome</keyword>
<evidence type="ECO:0000313" key="1">
    <source>
        <dbReference type="EMBL" id="AEH03698.1"/>
    </source>
</evidence>
<gene>
    <name evidence="1" type="primary">275</name>
</gene>
<name>F8SJB2_BPPA3</name>
<dbReference type="Proteomes" id="UP000008388">
    <property type="component" value="Segment"/>
</dbReference>
<proteinExistence type="predicted"/>
<sequence length="86" mass="9845">MEKTTLSLEERCTYGARQSIRKESEASNGYFVCNSFTIGNVASLKIWQKPNVTDEELHVKLDQMGYPKYLEDVDPVDLVKQEDTNV</sequence>
<dbReference type="EMBL" id="HQ630627">
    <property type="protein sequence ID" value="AEH03698.1"/>
    <property type="molecule type" value="Genomic_DNA"/>
</dbReference>
<accession>F8SJB2</accession>
<organismHost>
    <name type="scientific">Pseudomonas aeruginosa</name>
    <dbReference type="NCBI Taxonomy" id="287"/>
</organismHost>
<dbReference type="KEGG" id="vg:26643803"/>
<reference evidence="1 2" key="1">
    <citation type="journal article" date="2011" name="Microbiology">
        <title>The Pseudomonas aeruginosa generalized transducing phage phiPA3 is a new member of the phiKZ-like group of 'jumbo' phages, and infects model laboratory strains and clinical isolates from cystic fibrosis patients.</title>
        <authorList>
            <person name="Monson R."/>
            <person name="Foulds I."/>
            <person name="Foweraker J."/>
            <person name="Welch M."/>
            <person name="Salmond G.P."/>
        </authorList>
    </citation>
    <scope>NUCLEOTIDE SEQUENCE [LARGE SCALE GENOMIC DNA]</scope>
</reference>
<evidence type="ECO:0000313" key="2">
    <source>
        <dbReference type="Proteomes" id="UP000008388"/>
    </source>
</evidence>
<organism evidence="1 2">
    <name type="scientific">Pseudomonas phage PhiPA3</name>
    <name type="common">Pseudomonas aeruginosa phage PhiPA3</name>
    <dbReference type="NCBI Taxonomy" id="998086"/>
    <lineage>
        <taxon>Viruses</taxon>
        <taxon>Duplodnaviria</taxon>
        <taxon>Heunggongvirae</taxon>
        <taxon>Uroviricota</taxon>
        <taxon>Caudoviricetes</taxon>
        <taxon>Chimalliviridae</taxon>
        <taxon>Miltoncavirus</taxon>
        <taxon>Miltoncavirus PhiPA3</taxon>
    </lineage>
</organism>
<dbReference type="RefSeq" id="YP_009217354.1">
    <property type="nucleotide sequence ID" value="NC_028999.1"/>
</dbReference>
<protein>
    <submittedName>
        <fullName evidence="1">Uncharacterized protein 275</fullName>
    </submittedName>
</protein>
<dbReference type="GeneID" id="26643803"/>